<dbReference type="Proteomes" id="UP000190626">
    <property type="component" value="Unassembled WGS sequence"/>
</dbReference>
<comment type="caution">
    <text evidence="1">The sequence shown here is derived from an EMBL/GenBank/DDBJ whole genome shotgun (WGS) entry which is preliminary data.</text>
</comment>
<dbReference type="STRING" id="1469647.BC351_35490"/>
<evidence type="ECO:0008006" key="3">
    <source>
        <dbReference type="Google" id="ProtNLM"/>
    </source>
</evidence>
<sequence length="69" mass="7868">MNIRVLDEHDARFYQELRLSALRTNPEAFGSTYEREVKFSLEMVVERIKPTEGKFVLGAFEDSGSLVGS</sequence>
<reference evidence="2" key="1">
    <citation type="submission" date="2016-07" db="EMBL/GenBank/DDBJ databases">
        <authorList>
            <person name="Florea S."/>
            <person name="Webb J.S."/>
            <person name="Jaromczyk J."/>
            <person name="Schardl C.L."/>
        </authorList>
    </citation>
    <scope>NUCLEOTIDE SEQUENCE [LARGE SCALE GENOMIC DNA]</scope>
    <source>
        <strain evidence="2">CY1</strain>
    </source>
</reference>
<organism evidence="1 2">
    <name type="scientific">Paenibacillus ferrarius</name>
    <dbReference type="NCBI Taxonomy" id="1469647"/>
    <lineage>
        <taxon>Bacteria</taxon>
        <taxon>Bacillati</taxon>
        <taxon>Bacillota</taxon>
        <taxon>Bacilli</taxon>
        <taxon>Bacillales</taxon>
        <taxon>Paenibacillaceae</taxon>
        <taxon>Paenibacillus</taxon>
    </lineage>
</organism>
<accession>A0A1V4HDS3</accession>
<keyword evidence="2" id="KW-1185">Reference proteome</keyword>
<protein>
    <recommendedName>
        <fullName evidence="3">N-acetyltransferase domain-containing protein</fullName>
    </recommendedName>
</protein>
<name>A0A1V4HDS3_9BACL</name>
<dbReference type="AlphaFoldDB" id="A0A1V4HDS3"/>
<proteinExistence type="predicted"/>
<evidence type="ECO:0000313" key="1">
    <source>
        <dbReference type="EMBL" id="OPH51159.1"/>
    </source>
</evidence>
<dbReference type="Gene3D" id="3.40.630.30">
    <property type="match status" value="1"/>
</dbReference>
<dbReference type="EMBL" id="MBTG01000032">
    <property type="protein sequence ID" value="OPH51159.1"/>
    <property type="molecule type" value="Genomic_DNA"/>
</dbReference>
<gene>
    <name evidence="1" type="ORF">BC351_35490</name>
</gene>
<dbReference type="RefSeq" id="WP_208629859.1">
    <property type="nucleotide sequence ID" value="NZ_MBTG01000032.1"/>
</dbReference>
<evidence type="ECO:0000313" key="2">
    <source>
        <dbReference type="Proteomes" id="UP000190626"/>
    </source>
</evidence>